<feature type="compositionally biased region" description="Polar residues" evidence="1">
    <location>
        <begin position="349"/>
        <end position="404"/>
    </location>
</feature>
<dbReference type="EMBL" id="JAGMUV010000023">
    <property type="protein sequence ID" value="KAH7123081.1"/>
    <property type="molecule type" value="Genomic_DNA"/>
</dbReference>
<comment type="caution">
    <text evidence="2">The sequence shown here is derived from an EMBL/GenBank/DDBJ whole genome shotgun (WGS) entry which is preliminary data.</text>
</comment>
<dbReference type="AlphaFoldDB" id="A0A9P9DPT7"/>
<evidence type="ECO:0000313" key="2">
    <source>
        <dbReference type="EMBL" id="KAH7123081.1"/>
    </source>
</evidence>
<name>A0A9P9DPT7_9HYPO</name>
<dbReference type="OrthoDB" id="5421765at2759"/>
<gene>
    <name evidence="2" type="ORF">EDB81DRAFT_766031</name>
</gene>
<protein>
    <submittedName>
        <fullName evidence="2">Uncharacterized protein</fullName>
    </submittedName>
</protein>
<feature type="region of interest" description="Disordered" evidence="1">
    <location>
        <begin position="193"/>
        <end position="254"/>
    </location>
</feature>
<evidence type="ECO:0000256" key="1">
    <source>
        <dbReference type="SAM" id="MobiDB-lite"/>
    </source>
</evidence>
<keyword evidence="3" id="KW-1185">Reference proteome</keyword>
<reference evidence="2" key="1">
    <citation type="journal article" date="2021" name="Nat. Commun.">
        <title>Genetic determinants of endophytism in the Arabidopsis root mycobiome.</title>
        <authorList>
            <person name="Mesny F."/>
            <person name="Miyauchi S."/>
            <person name="Thiergart T."/>
            <person name="Pickel B."/>
            <person name="Atanasova L."/>
            <person name="Karlsson M."/>
            <person name="Huettel B."/>
            <person name="Barry K.W."/>
            <person name="Haridas S."/>
            <person name="Chen C."/>
            <person name="Bauer D."/>
            <person name="Andreopoulos W."/>
            <person name="Pangilinan J."/>
            <person name="LaButti K."/>
            <person name="Riley R."/>
            <person name="Lipzen A."/>
            <person name="Clum A."/>
            <person name="Drula E."/>
            <person name="Henrissat B."/>
            <person name="Kohler A."/>
            <person name="Grigoriev I.V."/>
            <person name="Martin F.M."/>
            <person name="Hacquard S."/>
        </authorList>
    </citation>
    <scope>NUCLEOTIDE SEQUENCE</scope>
    <source>
        <strain evidence="2">MPI-CAGE-AT-0147</strain>
    </source>
</reference>
<feature type="region of interest" description="Disordered" evidence="1">
    <location>
        <begin position="647"/>
        <end position="670"/>
    </location>
</feature>
<sequence>MDPLTGLRMTYYLVLFGIDVAQVPSTVRHSLELVRTCYQDAQHLIELRTTYLSLLEKRPIVLERVNSIIAAATAGLAEVCAIVEKCRPEAHNGKTGFRNRLEWIFVDEKEFRAQETMISRHHASVLAEMNFLRQIALLAPVVDEKSDGGEKKKETRLFDNVALFGDLLGGTSSGNPPGLSAQMDSLSINPSVDATRDVRPQSTVHPPPPYSLRSCAPANPSITTSAHPANQPTTTQPSIAFKAPSHSRNTSFSSHDLRGLSLMFGDRTDPTVSGMAPASSAAIDLYAPPPSSADIQTAHNNFVRPHIQHANSEPPMANTEPTHGMHSYTSHVQPEPSWQNPADVGRQYRASSTPTIWQQHAETAGQGQPQSIRLDNTGPRWTQNEPGRSSSGGNQAPNDYLQPQLNQLGFFPGSSSVSVPTQITLSHTPTPSSMGMANHTPSPFPGQRPSWAQVSVPAPHSIYNEANLSPATASPTPQPQGNNAGMPAYMVSPPTVCGDLTPISYVNSSRSITPRPFQESEPCFSTIPPEMIYKQGARNIIPSPSGQYNTQHNTTSNSAHYLPQRKPAPTQLQQPVYGGVGVPPIQYKAWAPPSTSEASFSGGSFNIQELPGDTVQVQHSKPNSHLGANINLAYSMNMQPQELPAYHLPPDPAELPGGPLDAGVNNRPRY</sequence>
<evidence type="ECO:0000313" key="3">
    <source>
        <dbReference type="Proteomes" id="UP000738349"/>
    </source>
</evidence>
<feature type="region of interest" description="Disordered" evidence="1">
    <location>
        <begin position="321"/>
        <end position="404"/>
    </location>
</feature>
<dbReference type="Proteomes" id="UP000738349">
    <property type="component" value="Unassembled WGS sequence"/>
</dbReference>
<feature type="compositionally biased region" description="Polar residues" evidence="1">
    <location>
        <begin position="220"/>
        <end position="238"/>
    </location>
</feature>
<accession>A0A9P9DPT7</accession>
<organism evidence="2 3">
    <name type="scientific">Dactylonectria macrodidyma</name>
    <dbReference type="NCBI Taxonomy" id="307937"/>
    <lineage>
        <taxon>Eukaryota</taxon>
        <taxon>Fungi</taxon>
        <taxon>Dikarya</taxon>
        <taxon>Ascomycota</taxon>
        <taxon>Pezizomycotina</taxon>
        <taxon>Sordariomycetes</taxon>
        <taxon>Hypocreomycetidae</taxon>
        <taxon>Hypocreales</taxon>
        <taxon>Nectriaceae</taxon>
        <taxon>Dactylonectria</taxon>
    </lineage>
</organism>
<proteinExistence type="predicted"/>
<feature type="compositionally biased region" description="Polar residues" evidence="1">
    <location>
        <begin position="327"/>
        <end position="340"/>
    </location>
</feature>